<keyword evidence="2" id="KW-0812">Transmembrane</keyword>
<keyword evidence="2" id="KW-1133">Transmembrane helix</keyword>
<dbReference type="EMBL" id="SOHE01000069">
    <property type="protein sequence ID" value="TFD47008.1"/>
    <property type="molecule type" value="Genomic_DNA"/>
</dbReference>
<feature type="transmembrane region" description="Helical" evidence="2">
    <location>
        <begin position="20"/>
        <end position="40"/>
    </location>
</feature>
<evidence type="ECO:0000313" key="4">
    <source>
        <dbReference type="Proteomes" id="UP000297447"/>
    </source>
</evidence>
<evidence type="ECO:0000313" key="3">
    <source>
        <dbReference type="EMBL" id="TFD47008.1"/>
    </source>
</evidence>
<keyword evidence="4" id="KW-1185">Reference proteome</keyword>
<gene>
    <name evidence="3" type="ORF">E3T55_16105</name>
</gene>
<keyword evidence="2" id="KW-0472">Membrane</keyword>
<sequence>MPTTILLDAIHTRRGLKWGVPAMLLAAPYAVGATVCTRLIEAGGPSWLNLVVLVLVWNTLKLVVNGPISLMRLLLVRWREARARRHAVRASLRDDSASEPLGQLTLSSR</sequence>
<organism evidence="3 4">
    <name type="scientific">Cryobacterium frigoriphilum</name>
    <dbReference type="NCBI Taxonomy" id="1259150"/>
    <lineage>
        <taxon>Bacteria</taxon>
        <taxon>Bacillati</taxon>
        <taxon>Actinomycetota</taxon>
        <taxon>Actinomycetes</taxon>
        <taxon>Micrococcales</taxon>
        <taxon>Microbacteriaceae</taxon>
        <taxon>Cryobacterium</taxon>
    </lineage>
</organism>
<name>A0A4V3IQK1_9MICO</name>
<dbReference type="AlphaFoldDB" id="A0A4V3IQK1"/>
<protein>
    <submittedName>
        <fullName evidence="3">Sulfate permease</fullName>
    </submittedName>
</protein>
<dbReference type="Proteomes" id="UP000297447">
    <property type="component" value="Unassembled WGS sequence"/>
</dbReference>
<evidence type="ECO:0000256" key="2">
    <source>
        <dbReference type="SAM" id="Phobius"/>
    </source>
</evidence>
<feature type="region of interest" description="Disordered" evidence="1">
    <location>
        <begin position="89"/>
        <end position="109"/>
    </location>
</feature>
<dbReference type="OrthoDB" id="4774131at2"/>
<comment type="caution">
    <text evidence="3">The sequence shown here is derived from an EMBL/GenBank/DDBJ whole genome shotgun (WGS) entry which is preliminary data.</text>
</comment>
<evidence type="ECO:0000256" key="1">
    <source>
        <dbReference type="SAM" id="MobiDB-lite"/>
    </source>
</evidence>
<proteinExistence type="predicted"/>
<accession>A0A4V3IQK1</accession>
<reference evidence="3 4" key="1">
    <citation type="submission" date="2019-03" db="EMBL/GenBank/DDBJ databases">
        <title>Genomics of glacier-inhabiting Cryobacterium strains.</title>
        <authorList>
            <person name="Liu Q."/>
            <person name="Xin Y.-H."/>
        </authorList>
    </citation>
    <scope>NUCLEOTIDE SEQUENCE [LARGE SCALE GENOMIC DNA]</scope>
    <source>
        <strain evidence="3 4">Hh14</strain>
    </source>
</reference>
<feature type="transmembrane region" description="Helical" evidence="2">
    <location>
        <begin position="46"/>
        <end position="75"/>
    </location>
</feature>